<dbReference type="Proteomes" id="UP000657918">
    <property type="component" value="Unassembled WGS sequence"/>
</dbReference>
<dbReference type="EMBL" id="JADGMS010000014">
    <property type="protein sequence ID" value="KAF9668504.1"/>
    <property type="molecule type" value="Genomic_DNA"/>
</dbReference>
<dbReference type="AlphaFoldDB" id="A0A835JHL0"/>
<dbReference type="Pfam" id="PF26524">
    <property type="entry name" value="ARM_7"/>
    <property type="match status" value="2"/>
</dbReference>
<feature type="domain" description="ARM repeat N-terminal plant" evidence="1">
    <location>
        <begin position="50"/>
        <end position="106"/>
    </location>
</feature>
<name>A0A835JHL0_9ROSI</name>
<reference evidence="2 3" key="1">
    <citation type="submission" date="2020-10" db="EMBL/GenBank/DDBJ databases">
        <title>Plant Genome Project.</title>
        <authorList>
            <person name="Zhang R.-G."/>
        </authorList>
    </citation>
    <scope>NUCLEOTIDE SEQUENCE [LARGE SCALE GENOMIC DNA]</scope>
    <source>
        <strain evidence="2">FAFU-HL-1</strain>
        <tissue evidence="2">Leaf</tissue>
    </source>
</reference>
<organism evidence="2 3">
    <name type="scientific">Salix dunnii</name>
    <dbReference type="NCBI Taxonomy" id="1413687"/>
    <lineage>
        <taxon>Eukaryota</taxon>
        <taxon>Viridiplantae</taxon>
        <taxon>Streptophyta</taxon>
        <taxon>Embryophyta</taxon>
        <taxon>Tracheophyta</taxon>
        <taxon>Spermatophyta</taxon>
        <taxon>Magnoliopsida</taxon>
        <taxon>eudicotyledons</taxon>
        <taxon>Gunneridae</taxon>
        <taxon>Pentapetalae</taxon>
        <taxon>rosids</taxon>
        <taxon>fabids</taxon>
        <taxon>Malpighiales</taxon>
        <taxon>Salicaceae</taxon>
        <taxon>Saliceae</taxon>
        <taxon>Salix</taxon>
    </lineage>
</organism>
<evidence type="ECO:0000313" key="3">
    <source>
        <dbReference type="Proteomes" id="UP000657918"/>
    </source>
</evidence>
<dbReference type="PANTHER" id="PTHR46578:SF1">
    <property type="entry name" value="ARM-REPEAT_TETRATRICOPEPTIDE REPEAT (TPR)-LIKE PROTEIN"/>
    <property type="match status" value="1"/>
</dbReference>
<feature type="domain" description="ARM repeat N-terminal plant" evidence="1">
    <location>
        <begin position="12"/>
        <end position="41"/>
    </location>
</feature>
<evidence type="ECO:0000313" key="2">
    <source>
        <dbReference type="EMBL" id="KAF9668504.1"/>
    </source>
</evidence>
<evidence type="ECO:0000259" key="1">
    <source>
        <dbReference type="Pfam" id="PF26524"/>
    </source>
</evidence>
<dbReference type="InterPro" id="IPR058868">
    <property type="entry name" value="ARM_7"/>
</dbReference>
<protein>
    <recommendedName>
        <fullName evidence="1">ARM repeat N-terminal plant domain-containing protein</fullName>
    </recommendedName>
</protein>
<sequence length="172" mass="19723">MSRKVLIIEVGLLKDKNIYIPYYTAQITGSYTMNKLPLALKWCAEILLWVKDAKMRMKYHSNLLIEGVGGLDMENRKAEEWARQLQCRSLCLLNCLAFKERSLNLLYLDTWSKVIEVATLFLGGLVELRSLCDQSNVGEAITGALLFDDRQSKLGLMNSDVRKVAQEIWDFK</sequence>
<dbReference type="PANTHER" id="PTHR46578">
    <property type="entry name" value="ARM-REPEAT/TETRATRICOPEPTIDE REPEAT (TPR)-LIKE PROTEIN"/>
    <property type="match status" value="1"/>
</dbReference>
<gene>
    <name evidence="2" type="ORF">SADUNF_Sadunf14G0010500</name>
</gene>
<accession>A0A835JHL0</accession>
<comment type="caution">
    <text evidence="2">The sequence shown here is derived from an EMBL/GenBank/DDBJ whole genome shotgun (WGS) entry which is preliminary data.</text>
</comment>
<keyword evidence="3" id="KW-1185">Reference proteome</keyword>
<proteinExistence type="predicted"/>